<evidence type="ECO:0000256" key="2">
    <source>
        <dbReference type="ARBA" id="ARBA00012438"/>
    </source>
</evidence>
<evidence type="ECO:0000256" key="10">
    <source>
        <dbReference type="SAM" id="Phobius"/>
    </source>
</evidence>
<keyword evidence="5" id="KW-0547">Nucleotide-binding</keyword>
<feature type="region of interest" description="Disordered" evidence="9">
    <location>
        <begin position="1"/>
        <end position="32"/>
    </location>
</feature>
<reference evidence="13 14" key="1">
    <citation type="submission" date="2016-09" db="EMBL/GenBank/DDBJ databases">
        <authorList>
            <person name="Capua I."/>
            <person name="De Benedictis P."/>
            <person name="Joannis T."/>
            <person name="Lombin L.H."/>
            <person name="Cattoli G."/>
        </authorList>
    </citation>
    <scope>NUCLEOTIDE SEQUENCE [LARGE SCALE GENOMIC DNA]</scope>
    <source>
        <strain evidence="13 14">NIO-1002</strain>
    </source>
</reference>
<sequence>MDAMTSASVLPPPPPLPGASSDSAAPGAAAATGTSAAPGAAAAHDAATSTTPPAATTVAVPPKVRISSPGRVAGAAAHLAALGVVGPAVFTALFSLFGSGFGLLPALLIGVVVLVAFVYALFAVAWFERARVDGLYRLGLAPFRPRRSAKPGFVGVLHTIWLQAIDPLQWRAVASFAVATVLGLITVTAIGIVSWGIGLVVSPIFGWSDTRLLGIVPLPGIAAPLTGAAAVIVALGAIVGLAILHGVIVRAIFVPSREAQLVEQARTSDTRRAGAVRAAEVERTRIERDLHDGVQPRLVSIGMTLGLAQTKIDDDPETAKALVAEAHASTKSAITELRQLARGIHASVLEDRGLDAALSALASRSHIPVTLDVRLPRRCGRAAEEAVYFAIAETLTNAAKHSRAAACRVDVRVREDGSLWARVEDDGLGGARIVPGGGLDGIVNRVTAAGGTARIDSPQGGPTTVEVNVPCAS</sequence>
<keyword evidence="10" id="KW-0812">Transmembrane</keyword>
<evidence type="ECO:0000256" key="5">
    <source>
        <dbReference type="ARBA" id="ARBA00022741"/>
    </source>
</evidence>
<feature type="domain" description="Signal transduction histidine kinase subgroup 3 dimerisation and phosphoacceptor" evidence="11">
    <location>
        <begin position="282"/>
        <end position="347"/>
    </location>
</feature>
<evidence type="ECO:0000256" key="7">
    <source>
        <dbReference type="ARBA" id="ARBA00022840"/>
    </source>
</evidence>
<feature type="transmembrane region" description="Helical" evidence="10">
    <location>
        <begin position="176"/>
        <end position="201"/>
    </location>
</feature>
<dbReference type="PANTHER" id="PTHR24421">
    <property type="entry name" value="NITRATE/NITRITE SENSOR PROTEIN NARX-RELATED"/>
    <property type="match status" value="1"/>
</dbReference>
<evidence type="ECO:0000259" key="12">
    <source>
        <dbReference type="Pfam" id="PF13796"/>
    </source>
</evidence>
<dbReference type="GO" id="GO:0000155">
    <property type="term" value="F:phosphorelay sensor kinase activity"/>
    <property type="evidence" value="ECO:0007669"/>
    <property type="project" value="InterPro"/>
</dbReference>
<feature type="transmembrane region" description="Helical" evidence="10">
    <location>
        <begin position="103"/>
        <end position="127"/>
    </location>
</feature>
<keyword evidence="6 13" id="KW-0418">Kinase</keyword>
<protein>
    <recommendedName>
        <fullName evidence="2">histidine kinase</fullName>
        <ecNumber evidence="2">2.7.13.3</ecNumber>
    </recommendedName>
</protein>
<feature type="compositionally biased region" description="Low complexity" evidence="9">
    <location>
        <begin position="18"/>
        <end position="32"/>
    </location>
</feature>
<dbReference type="InterPro" id="IPR025828">
    <property type="entry name" value="Put_sensor_dom"/>
</dbReference>
<dbReference type="Proteomes" id="UP000183203">
    <property type="component" value="Unassembled WGS sequence"/>
</dbReference>
<dbReference type="GO" id="GO:0005524">
    <property type="term" value="F:ATP binding"/>
    <property type="evidence" value="ECO:0007669"/>
    <property type="project" value="UniProtKB-KW"/>
</dbReference>
<dbReference type="CDD" id="cd16917">
    <property type="entry name" value="HATPase_UhpB-NarQ-NarX-like"/>
    <property type="match status" value="1"/>
</dbReference>
<dbReference type="STRING" id="993073.AS029_11985"/>
<evidence type="ECO:0000256" key="1">
    <source>
        <dbReference type="ARBA" id="ARBA00000085"/>
    </source>
</evidence>
<proteinExistence type="predicted"/>
<dbReference type="GO" id="GO:0016020">
    <property type="term" value="C:membrane"/>
    <property type="evidence" value="ECO:0007669"/>
    <property type="project" value="InterPro"/>
</dbReference>
<keyword evidence="7" id="KW-0067">ATP-binding</keyword>
<dbReference type="SUPFAM" id="SSF55874">
    <property type="entry name" value="ATPase domain of HSP90 chaperone/DNA topoisomerase II/histidine kinase"/>
    <property type="match status" value="1"/>
</dbReference>
<comment type="catalytic activity">
    <reaction evidence="1">
        <text>ATP + protein L-histidine = ADP + protein N-phospho-L-histidine.</text>
        <dbReference type="EC" id="2.7.13.3"/>
    </reaction>
</comment>
<feature type="transmembrane region" description="Helical" evidence="10">
    <location>
        <begin position="221"/>
        <end position="248"/>
    </location>
</feature>
<dbReference type="InterPro" id="IPR050482">
    <property type="entry name" value="Sensor_HK_TwoCompSys"/>
</dbReference>
<feature type="transmembrane region" description="Helical" evidence="10">
    <location>
        <begin position="72"/>
        <end position="97"/>
    </location>
</feature>
<keyword evidence="10" id="KW-0472">Membrane</keyword>
<dbReference type="Gene3D" id="1.20.5.1930">
    <property type="match status" value="1"/>
</dbReference>
<dbReference type="PANTHER" id="PTHR24421:SF10">
    <property type="entry name" value="NITRATE_NITRITE SENSOR PROTEIN NARQ"/>
    <property type="match status" value="1"/>
</dbReference>
<keyword evidence="3" id="KW-0597">Phosphoprotein</keyword>
<keyword evidence="8" id="KW-0902">Two-component regulatory system</keyword>
<dbReference type="GO" id="GO:0046983">
    <property type="term" value="F:protein dimerization activity"/>
    <property type="evidence" value="ECO:0007669"/>
    <property type="project" value="InterPro"/>
</dbReference>
<evidence type="ECO:0000259" key="11">
    <source>
        <dbReference type="Pfam" id="PF07730"/>
    </source>
</evidence>
<name>A0A1G6NB30_9MICO</name>
<keyword evidence="10" id="KW-1133">Transmembrane helix</keyword>
<evidence type="ECO:0000313" key="14">
    <source>
        <dbReference type="Proteomes" id="UP000183203"/>
    </source>
</evidence>
<dbReference type="AlphaFoldDB" id="A0A1G6NB30"/>
<dbReference type="EC" id="2.7.13.3" evidence="2"/>
<evidence type="ECO:0000313" key="13">
    <source>
        <dbReference type="EMBL" id="SDC65020.1"/>
    </source>
</evidence>
<keyword evidence="4" id="KW-0808">Transferase</keyword>
<evidence type="ECO:0000256" key="8">
    <source>
        <dbReference type="ARBA" id="ARBA00023012"/>
    </source>
</evidence>
<gene>
    <name evidence="13" type="ORF">SAMN05216418_2673</name>
</gene>
<dbReference type="Pfam" id="PF13796">
    <property type="entry name" value="Sensor"/>
    <property type="match status" value="1"/>
</dbReference>
<accession>A0A1G6NB30</accession>
<organism evidence="13 14">
    <name type="scientific">Microbacterium enclense</name>
    <dbReference type="NCBI Taxonomy" id="993073"/>
    <lineage>
        <taxon>Bacteria</taxon>
        <taxon>Bacillati</taxon>
        <taxon>Actinomycetota</taxon>
        <taxon>Actinomycetes</taxon>
        <taxon>Micrococcales</taxon>
        <taxon>Microbacteriaceae</taxon>
        <taxon>Microbacterium</taxon>
    </lineage>
</organism>
<dbReference type="EMBL" id="FMYG01000006">
    <property type="protein sequence ID" value="SDC65020.1"/>
    <property type="molecule type" value="Genomic_DNA"/>
</dbReference>
<evidence type="ECO:0000256" key="3">
    <source>
        <dbReference type="ARBA" id="ARBA00022553"/>
    </source>
</evidence>
<feature type="domain" description="Putative sensor" evidence="12">
    <location>
        <begin position="84"/>
        <end position="251"/>
    </location>
</feature>
<dbReference type="InterPro" id="IPR036890">
    <property type="entry name" value="HATPase_C_sf"/>
</dbReference>
<evidence type="ECO:0000256" key="4">
    <source>
        <dbReference type="ARBA" id="ARBA00022679"/>
    </source>
</evidence>
<dbReference type="Pfam" id="PF07730">
    <property type="entry name" value="HisKA_3"/>
    <property type="match status" value="1"/>
</dbReference>
<evidence type="ECO:0000256" key="6">
    <source>
        <dbReference type="ARBA" id="ARBA00022777"/>
    </source>
</evidence>
<dbReference type="InterPro" id="IPR011712">
    <property type="entry name" value="Sig_transdc_His_kin_sub3_dim/P"/>
</dbReference>
<evidence type="ECO:0000256" key="9">
    <source>
        <dbReference type="SAM" id="MobiDB-lite"/>
    </source>
</evidence>
<dbReference type="Gene3D" id="3.30.565.10">
    <property type="entry name" value="Histidine kinase-like ATPase, C-terminal domain"/>
    <property type="match status" value="1"/>
</dbReference>